<dbReference type="Proteomes" id="UP000695022">
    <property type="component" value="Unplaced"/>
</dbReference>
<dbReference type="SUPFAM" id="SSF52540">
    <property type="entry name" value="P-loop containing nucleoside triphosphate hydrolases"/>
    <property type="match status" value="1"/>
</dbReference>
<dbReference type="PANTHER" id="PTHR45964:SF9">
    <property type="entry name" value="SULFOTRANSFERASE"/>
    <property type="match status" value="1"/>
</dbReference>
<dbReference type="RefSeq" id="XP_014681394.1">
    <property type="nucleotide sequence ID" value="XM_014825908.1"/>
</dbReference>
<proteinExistence type="inferred from homology"/>
<name>A0ABM1FAC3_PRICU</name>
<keyword evidence="2" id="KW-1185">Reference proteome</keyword>
<gene>
    <name evidence="3" type="primary">LOC106821203</name>
</gene>
<dbReference type="Gene3D" id="3.40.50.300">
    <property type="entry name" value="P-loop containing nucleotide triphosphate hydrolases"/>
    <property type="match status" value="1"/>
</dbReference>
<accession>A0ABM1FAC3</accession>
<dbReference type="GeneID" id="106821203"/>
<evidence type="ECO:0000313" key="3">
    <source>
        <dbReference type="RefSeq" id="XP_014681394.1"/>
    </source>
</evidence>
<comment type="similarity">
    <text evidence="1">Belongs to the WSCD family.</text>
</comment>
<dbReference type="PANTHER" id="PTHR45964">
    <property type="entry name" value="WSCD FAMILY MEMBER CG9164"/>
    <property type="match status" value="1"/>
</dbReference>
<dbReference type="InterPro" id="IPR027417">
    <property type="entry name" value="P-loop_NTPase"/>
</dbReference>
<evidence type="ECO:0000313" key="2">
    <source>
        <dbReference type="Proteomes" id="UP000695022"/>
    </source>
</evidence>
<sequence length="469" mass="52455">MPSREPLRRVALKRPDLYRTAVVGGSSTATAEMSMSRLAVIIKNHTRRKQATKLSCAIALLVVLTYYGSSSLHADADNGKYDCADGSNSVDCERNRASSARSSGSRPPTEKIKVAASVAEDVNFVSGAKLLGWIPRAVLKPHKPTWTGGRVQCVTSCQLTIRNREAYFAAFSNTDGNCFCVRQPLPENVAIRTVGDASDVLIYGLHRRIMKVDDDRCGLVSLEASATRTPIALASLQGSGQRWLRHLLELTTGVMTGSVSTPKVLKENEFLGDMEPFNDGTTLVQTTHNYGRADIAKFNGTAILLLRNPYEAILAEFCRKAIAGRKITVQEPLFEKMMWKRYALDTALDWMFLARGWIDRGQRLLVIFYDNLVKDTSTELLRIANFVGAGVSDQRLRCALAHRHSPYERHLPELRITPYDYTSFSNTSEPYYRRMDGYIDTVAARLPEYAHIFESYKRSKTGSIRPEPW</sequence>
<reference evidence="3" key="1">
    <citation type="submission" date="2025-08" db="UniProtKB">
        <authorList>
            <consortium name="RefSeq"/>
        </authorList>
    </citation>
    <scope>IDENTIFICATION</scope>
</reference>
<protein>
    <submittedName>
        <fullName evidence="3">Uncharacterized protein LOC106821203</fullName>
    </submittedName>
</protein>
<dbReference type="InterPro" id="IPR051589">
    <property type="entry name" value="Sialate-O-sulfotransferase"/>
</dbReference>
<organism evidence="2 3">
    <name type="scientific">Priapulus caudatus</name>
    <name type="common">Priapulid worm</name>
    <dbReference type="NCBI Taxonomy" id="37621"/>
    <lineage>
        <taxon>Eukaryota</taxon>
        <taxon>Metazoa</taxon>
        <taxon>Ecdysozoa</taxon>
        <taxon>Scalidophora</taxon>
        <taxon>Priapulida</taxon>
        <taxon>Priapulimorpha</taxon>
        <taxon>Priapulimorphida</taxon>
        <taxon>Priapulidae</taxon>
        <taxon>Priapulus</taxon>
    </lineage>
</organism>
<evidence type="ECO:0000256" key="1">
    <source>
        <dbReference type="ARBA" id="ARBA00010236"/>
    </source>
</evidence>